<evidence type="ECO:0000256" key="7">
    <source>
        <dbReference type="ARBA" id="ARBA00023136"/>
    </source>
</evidence>
<evidence type="ECO:0000256" key="5">
    <source>
        <dbReference type="ARBA" id="ARBA00022968"/>
    </source>
</evidence>
<evidence type="ECO:0000313" key="14">
    <source>
        <dbReference type="Proteomes" id="UP000001357"/>
    </source>
</evidence>
<keyword evidence="4" id="KW-0812">Transmembrane</keyword>
<dbReference type="GO" id="GO:0015018">
    <property type="term" value="F:galactosylgalactosylxylosylprotein 3-beta-glucuronosyltransferase activity"/>
    <property type="evidence" value="ECO:0000318"/>
    <property type="project" value="GO_Central"/>
</dbReference>
<keyword evidence="11" id="KW-0479">Metal-binding</keyword>
<keyword evidence="6" id="KW-1133">Transmembrane helix</keyword>
<evidence type="ECO:0000256" key="3">
    <source>
        <dbReference type="ARBA" id="ARBA00022679"/>
    </source>
</evidence>
<dbReference type="PANTHER" id="PTHR10896:SF65">
    <property type="entry name" value="GALACTOSYLGALACTOSYLXYLOSYLPROTEIN 3-BETA-GLUCURONOSYLTRANSFERASE 3"/>
    <property type="match status" value="1"/>
</dbReference>
<proteinExistence type="inferred from homology"/>
<feature type="binding site" evidence="10">
    <location>
        <position position="133"/>
    </location>
    <ligand>
        <name>UDP-alpha-D-glucuronate</name>
        <dbReference type="ChEBI" id="CHEBI:58052"/>
    </ligand>
</feature>
<keyword evidence="5" id="KW-0735">Signal-anchor</keyword>
<evidence type="ECO:0000256" key="8">
    <source>
        <dbReference type="ARBA" id="ARBA00023180"/>
    </source>
</evidence>
<dbReference type="OMA" id="HTAWEPT"/>
<keyword evidence="7" id="KW-0472">Membrane</keyword>
<keyword evidence="3" id="KW-0808">Transferase</keyword>
<dbReference type="GeneID" id="5890154"/>
<dbReference type="GO" id="GO:0005975">
    <property type="term" value="P:carbohydrate metabolic process"/>
    <property type="evidence" value="ECO:0000318"/>
    <property type="project" value="GO_Central"/>
</dbReference>
<dbReference type="Gene3D" id="3.90.550.10">
    <property type="entry name" value="Spore Coat Polysaccharide Biosynthesis Protein SpsA, Chain A"/>
    <property type="match status" value="1"/>
</dbReference>
<dbReference type="RefSeq" id="XP_001744836.1">
    <property type="nucleotide sequence ID" value="XM_001744784.1"/>
</dbReference>
<feature type="binding site" evidence="10">
    <location>
        <position position="138"/>
    </location>
    <ligand>
        <name>UDP-alpha-D-glucuronate</name>
        <dbReference type="ChEBI" id="CHEBI:58052"/>
    </ligand>
</feature>
<reference evidence="13 14" key="1">
    <citation type="journal article" date="2008" name="Nature">
        <title>The genome of the choanoflagellate Monosiga brevicollis and the origin of metazoans.</title>
        <authorList>
            <consortium name="JGI Sequencing"/>
            <person name="King N."/>
            <person name="Westbrook M.J."/>
            <person name="Young S.L."/>
            <person name="Kuo A."/>
            <person name="Abedin M."/>
            <person name="Chapman J."/>
            <person name="Fairclough S."/>
            <person name="Hellsten U."/>
            <person name="Isogai Y."/>
            <person name="Letunic I."/>
            <person name="Marr M."/>
            <person name="Pincus D."/>
            <person name="Putnam N."/>
            <person name="Rokas A."/>
            <person name="Wright K.J."/>
            <person name="Zuzow R."/>
            <person name="Dirks W."/>
            <person name="Good M."/>
            <person name="Goodstein D."/>
            <person name="Lemons D."/>
            <person name="Li W."/>
            <person name="Lyons J.B."/>
            <person name="Morris A."/>
            <person name="Nichols S."/>
            <person name="Richter D.J."/>
            <person name="Salamov A."/>
            <person name="Bork P."/>
            <person name="Lim W.A."/>
            <person name="Manning G."/>
            <person name="Miller W.T."/>
            <person name="McGinnis W."/>
            <person name="Shapiro H."/>
            <person name="Tjian R."/>
            <person name="Grigoriev I.V."/>
            <person name="Rokhsar D."/>
        </authorList>
    </citation>
    <scope>NUCLEOTIDE SEQUENCE [LARGE SCALE GENOMIC DNA]</scope>
    <source>
        <strain evidence="14">MX1 / ATCC 50154</strain>
    </source>
</reference>
<dbReference type="STRING" id="81824.A9UWL9"/>
<evidence type="ECO:0000256" key="4">
    <source>
        <dbReference type="ARBA" id="ARBA00022692"/>
    </source>
</evidence>
<organism evidence="13 14">
    <name type="scientific">Monosiga brevicollis</name>
    <name type="common">Choanoflagellate</name>
    <dbReference type="NCBI Taxonomy" id="81824"/>
    <lineage>
        <taxon>Eukaryota</taxon>
        <taxon>Choanoflagellata</taxon>
        <taxon>Craspedida</taxon>
        <taxon>Salpingoecidae</taxon>
        <taxon>Monosiga</taxon>
    </lineage>
</organism>
<dbReference type="EMBL" id="CH991548">
    <property type="protein sequence ID" value="EDQ90069.1"/>
    <property type="molecule type" value="Genomic_DNA"/>
</dbReference>
<feature type="site" description="Interaction with galactose moiety of substrate glycoprotein" evidence="12">
    <location>
        <position position="292"/>
    </location>
</feature>
<evidence type="ECO:0000256" key="2">
    <source>
        <dbReference type="ARBA" id="ARBA00007706"/>
    </source>
</evidence>
<evidence type="ECO:0000256" key="10">
    <source>
        <dbReference type="PIRSR" id="PIRSR605027-2"/>
    </source>
</evidence>
<dbReference type="FunCoup" id="A9UWL9">
    <property type="interactions" value="698"/>
</dbReference>
<keyword evidence="14" id="KW-1185">Reference proteome</keyword>
<evidence type="ECO:0000256" key="11">
    <source>
        <dbReference type="PIRSR" id="PIRSR605027-3"/>
    </source>
</evidence>
<feature type="binding site" evidence="11">
    <location>
        <position position="165"/>
    </location>
    <ligand>
        <name>Mn(2+)</name>
        <dbReference type="ChEBI" id="CHEBI:29035"/>
    </ligand>
</feature>
<comment type="cofactor">
    <cofactor evidence="11">
        <name>Mn(2+)</name>
        <dbReference type="ChEBI" id="CHEBI:29035"/>
    </cofactor>
</comment>
<evidence type="ECO:0000256" key="12">
    <source>
        <dbReference type="PIRSR" id="PIRSR605027-4"/>
    </source>
</evidence>
<dbReference type="Proteomes" id="UP000001357">
    <property type="component" value="Unassembled WGS sequence"/>
</dbReference>
<sequence>MLFPSVISASSQCVAPACLTLDLGGQWHGLHQEKQQRELVAQQQEQAKAALPTIYLVTPTYARSSQHVDLTRFCYTIRQVPKVHWIVVEDAEVHSPEVRRILNDCEVAFSHLVALTPPRENAQICRKVDSQPRGVKQRNTGLVELRRLLSLNGGRDGVVYFADDDNTYSLEIFERMRHIKAVGVWRVAFVGGLSYEGPVVDMGPNGPRISGWHVAWATDRKYPVDMAAFALNTRLITAQPDVYFPTHALDGHLETDFLSAVVPEGVELEPLGFELDRVLVWHTRTELPNLRQEGKLPPDRRPIII</sequence>
<protein>
    <recommendedName>
        <fullName evidence="15">Galactosylgalactosylxylosylprotein 3-beta-glucuronosyltransferase</fullName>
    </recommendedName>
</protein>
<dbReference type="InterPro" id="IPR029044">
    <property type="entry name" value="Nucleotide-diphossugar_trans"/>
</dbReference>
<dbReference type="eggNOG" id="KOG1476">
    <property type="taxonomic scope" value="Eukaryota"/>
</dbReference>
<evidence type="ECO:0008006" key="15">
    <source>
        <dbReference type="Google" id="ProtNLM"/>
    </source>
</evidence>
<feature type="binding site" evidence="10">
    <location>
        <begin position="163"/>
        <end position="165"/>
    </location>
    <ligand>
        <name>UDP-alpha-D-glucuronate</name>
        <dbReference type="ChEBI" id="CHEBI:58052"/>
    </ligand>
</feature>
<dbReference type="FunFam" id="3.90.550.10:FF:000147">
    <property type="entry name" value="Galactosylgalactosylxylosylprotein 3-beta-glucuronosyltransferase"/>
    <property type="match status" value="1"/>
</dbReference>
<dbReference type="GO" id="GO:0046872">
    <property type="term" value="F:metal ion binding"/>
    <property type="evidence" value="ECO:0007669"/>
    <property type="project" value="UniProtKB-KW"/>
</dbReference>
<dbReference type="KEGG" id="mbr:MONBRDRAFT_16483"/>
<dbReference type="GO" id="GO:0050650">
    <property type="term" value="P:chondroitin sulfate proteoglycan biosynthetic process"/>
    <property type="evidence" value="ECO:0000318"/>
    <property type="project" value="GO_Central"/>
</dbReference>
<keyword evidence="11" id="KW-0464">Manganese</keyword>
<feature type="site" description="Interaction with galactose moiety of substrate glycoprotein" evidence="12">
    <location>
        <position position="196"/>
    </location>
</feature>
<feature type="binding site" evidence="10">
    <location>
        <position position="90"/>
    </location>
    <ligand>
        <name>UDP-alpha-D-glucuronate</name>
        <dbReference type="ChEBI" id="CHEBI:58052"/>
    </ligand>
</feature>
<dbReference type="InterPro" id="IPR005027">
    <property type="entry name" value="Glyco_trans_43"/>
</dbReference>
<evidence type="ECO:0000256" key="6">
    <source>
        <dbReference type="ARBA" id="ARBA00022989"/>
    </source>
</evidence>
<dbReference type="SUPFAM" id="SSF53448">
    <property type="entry name" value="Nucleotide-diphospho-sugar transferases"/>
    <property type="match status" value="1"/>
</dbReference>
<dbReference type="GO" id="GO:0000139">
    <property type="term" value="C:Golgi membrane"/>
    <property type="evidence" value="ECO:0000318"/>
    <property type="project" value="GO_Central"/>
</dbReference>
<dbReference type="InParanoid" id="A9UWL9"/>
<dbReference type="Pfam" id="PF03360">
    <property type="entry name" value="Glyco_transf_43"/>
    <property type="match status" value="1"/>
</dbReference>
<accession>A9UWL9</accession>
<dbReference type="CDD" id="cd00218">
    <property type="entry name" value="GlcAT-I"/>
    <property type="match status" value="1"/>
</dbReference>
<comment type="similarity">
    <text evidence="2">Belongs to the glycosyltransferase 43 family.</text>
</comment>
<keyword evidence="8" id="KW-0325">Glycoprotein</keyword>
<gene>
    <name evidence="13" type="ORF">MONBRDRAFT_16483</name>
</gene>
<dbReference type="AlphaFoldDB" id="A9UWL9"/>
<feature type="binding site" evidence="10">
    <location>
        <begin position="59"/>
        <end position="61"/>
    </location>
    <ligand>
        <name>UDP-alpha-D-glucuronate</name>
        <dbReference type="ChEBI" id="CHEBI:58052"/>
    </ligand>
</feature>
<feature type="active site" description="Proton donor/acceptor" evidence="9">
    <location>
        <position position="254"/>
    </location>
</feature>
<evidence type="ECO:0000313" key="13">
    <source>
        <dbReference type="EMBL" id="EDQ90069.1"/>
    </source>
</evidence>
<dbReference type="PANTHER" id="PTHR10896">
    <property type="entry name" value="GALACTOSYLGALACTOSYLXYLOSYLPROTEIN 3-BETA-GLUCURONOSYLTRANSFERASE BETA-1,3-GLUCURONYLTRANSFERASE"/>
    <property type="match status" value="1"/>
</dbReference>
<feature type="binding site" evidence="10">
    <location>
        <begin position="282"/>
        <end position="284"/>
    </location>
    <ligand>
        <name>UDP-alpha-D-glucuronate</name>
        <dbReference type="ChEBI" id="CHEBI:58052"/>
    </ligand>
</feature>
<name>A9UWL9_MONBE</name>
<evidence type="ECO:0000256" key="1">
    <source>
        <dbReference type="ARBA" id="ARBA00004606"/>
    </source>
</evidence>
<evidence type="ECO:0000256" key="9">
    <source>
        <dbReference type="PIRSR" id="PIRSR605027-1"/>
    </source>
</evidence>
<comment type="subcellular location">
    <subcellularLocation>
        <location evidence="1">Membrane</location>
        <topology evidence="1">Single-pass type II membrane protein</topology>
    </subcellularLocation>
</comment>